<evidence type="ECO:0000256" key="12">
    <source>
        <dbReference type="ARBA" id="ARBA00023159"/>
    </source>
</evidence>
<evidence type="ECO:0000256" key="16">
    <source>
        <dbReference type="ARBA" id="ARBA00023315"/>
    </source>
</evidence>
<organism evidence="25 26">
    <name type="scientific">Funneliformis mosseae</name>
    <name type="common">Endomycorrhizal fungus</name>
    <name type="synonym">Glomus mosseae</name>
    <dbReference type="NCBI Taxonomy" id="27381"/>
    <lineage>
        <taxon>Eukaryota</taxon>
        <taxon>Fungi</taxon>
        <taxon>Fungi incertae sedis</taxon>
        <taxon>Mucoromycota</taxon>
        <taxon>Glomeromycotina</taxon>
        <taxon>Glomeromycetes</taxon>
        <taxon>Glomerales</taxon>
        <taxon>Glomeraceae</taxon>
        <taxon>Funneliformis</taxon>
    </lineage>
</organism>
<keyword evidence="12" id="KW-0010">Activator</keyword>
<dbReference type="GO" id="GO:0004402">
    <property type="term" value="F:histone acetyltransferase activity"/>
    <property type="evidence" value="ECO:0007669"/>
    <property type="project" value="InterPro"/>
</dbReference>
<dbReference type="InterPro" id="IPR025995">
    <property type="entry name" value="Tudor-knot"/>
</dbReference>
<dbReference type="Gene3D" id="2.30.30.140">
    <property type="match status" value="1"/>
</dbReference>
<evidence type="ECO:0000256" key="15">
    <source>
        <dbReference type="ARBA" id="ARBA00023242"/>
    </source>
</evidence>
<keyword evidence="11" id="KW-0805">Transcription regulation</keyword>
<evidence type="ECO:0000256" key="10">
    <source>
        <dbReference type="ARBA" id="ARBA00022990"/>
    </source>
</evidence>
<dbReference type="GO" id="GO:0003682">
    <property type="term" value="F:chromatin binding"/>
    <property type="evidence" value="ECO:0007669"/>
    <property type="project" value="UniProtKB-ARBA"/>
</dbReference>
<protein>
    <recommendedName>
        <fullName evidence="3">histone acetyltransferase</fullName>
        <ecNumber evidence="3">2.3.1.48</ecNumber>
    </recommendedName>
</protein>
<keyword evidence="13" id="KW-0804">Transcription</keyword>
<feature type="region of interest" description="Disordered" evidence="23">
    <location>
        <begin position="97"/>
        <end position="184"/>
    </location>
</feature>
<evidence type="ECO:0000259" key="24">
    <source>
        <dbReference type="PROSITE" id="PS51726"/>
    </source>
</evidence>
<dbReference type="InterPro" id="IPR016181">
    <property type="entry name" value="Acyl_CoA_acyltransferase"/>
</dbReference>
<keyword evidence="26" id="KW-1185">Reference proteome</keyword>
<dbReference type="GO" id="GO:0003712">
    <property type="term" value="F:transcription coregulator activity"/>
    <property type="evidence" value="ECO:0007669"/>
    <property type="project" value="TreeGrafter"/>
</dbReference>
<keyword evidence="10" id="KW-0007">Acetylation</keyword>
<dbReference type="Gene3D" id="1.10.10.10">
    <property type="entry name" value="Winged helix-like DNA-binding domain superfamily/Winged helix DNA-binding domain"/>
    <property type="match status" value="1"/>
</dbReference>
<evidence type="ECO:0000256" key="19">
    <source>
        <dbReference type="ARBA" id="ARBA00047752"/>
    </source>
</evidence>
<sequence length="501" mass="57317">MTQRFSASPSPRPGTPIHNHHSNTTGTTPLHLDVGCKVYVELKKEKIDTQEFRKAEVLSIRSHNDKSEYYVHFVEFNKRLDEWVGLERIDLSREIERPTKKRNGKSGNQYRDSDTPSRVGSPLREITGRSGGVGSSVGQKRKISALEETPTPNARATTPSTPLAEITDDYEDGSTPGNGTPLGPLAATFSKEQEIERLRTSGSMTQSHSEISRVKNLERIHFGEYDVDTWYFSPYPQEYSDASVVYICEFCLFHYISEKQLRRHLQKCTVRHPPGNEIYRCDDISFFEIDGNKQKNYCRNLCLLSKLFLDHKTLYYDVDPFLFYIMCQQDEFGCHMIGYFSKEKESTEGYNLACILTLPQHQRKGFGRLLIAFSYELSKKEGKVGSPEKPLSDLGLLSYRSYWTEVIVELLLETKENNEDITIEDISARTSIATTDILQTLQSLCAIKPYKGQQIICLSDGVIASYHKTKEKHKNRRIDESCLQWTPPHFTSTDLLSENLI</sequence>
<comment type="subcellular location">
    <subcellularLocation>
        <location evidence="1">Nucleus</location>
    </subcellularLocation>
</comment>
<dbReference type="CDD" id="cd04301">
    <property type="entry name" value="NAT_SF"/>
    <property type="match status" value="1"/>
</dbReference>
<evidence type="ECO:0000256" key="14">
    <source>
        <dbReference type="ARBA" id="ARBA00023204"/>
    </source>
</evidence>
<dbReference type="InterPro" id="IPR016197">
    <property type="entry name" value="Chromo-like_dom_sf"/>
</dbReference>
<feature type="region of interest" description="Disordered" evidence="23">
    <location>
        <begin position="1"/>
        <end position="30"/>
    </location>
</feature>
<dbReference type="Pfam" id="PF11717">
    <property type="entry name" value="Tudor-knot"/>
    <property type="match status" value="1"/>
</dbReference>
<dbReference type="SUPFAM" id="SSF55729">
    <property type="entry name" value="Acyl-CoA N-acyltransferases (Nat)"/>
    <property type="match status" value="1"/>
</dbReference>
<comment type="catalytic activity">
    <reaction evidence="20">
        <text>L-lysyl-[protein] + acetyl-CoA = N(6)-acetyl-L-lysyl-[protein] + CoA + H(+)</text>
        <dbReference type="Rhea" id="RHEA:45948"/>
        <dbReference type="Rhea" id="RHEA-COMP:9752"/>
        <dbReference type="Rhea" id="RHEA-COMP:10731"/>
        <dbReference type="ChEBI" id="CHEBI:15378"/>
        <dbReference type="ChEBI" id="CHEBI:29969"/>
        <dbReference type="ChEBI" id="CHEBI:57287"/>
        <dbReference type="ChEBI" id="CHEBI:57288"/>
        <dbReference type="ChEBI" id="CHEBI:61930"/>
    </reaction>
    <physiologicalReaction direction="left-to-right" evidence="20">
        <dbReference type="Rhea" id="RHEA:45949"/>
    </physiologicalReaction>
</comment>
<evidence type="ECO:0000256" key="8">
    <source>
        <dbReference type="ARBA" id="ARBA00022833"/>
    </source>
</evidence>
<evidence type="ECO:0000256" key="21">
    <source>
        <dbReference type="ARBA" id="ARBA00048940"/>
    </source>
</evidence>
<comment type="catalytic activity">
    <reaction evidence="18">
        <text>2-hydroxyisobutanoyl-CoA + L-lysyl-[protein] = N(6)-(2-hydroxyisobutanoyl)-L-lysyl-[protein] + CoA + H(+)</text>
        <dbReference type="Rhea" id="RHEA:24180"/>
        <dbReference type="Rhea" id="RHEA-COMP:9752"/>
        <dbReference type="Rhea" id="RHEA-COMP:15921"/>
        <dbReference type="ChEBI" id="CHEBI:15378"/>
        <dbReference type="ChEBI" id="CHEBI:29969"/>
        <dbReference type="ChEBI" id="CHEBI:57287"/>
        <dbReference type="ChEBI" id="CHEBI:131780"/>
        <dbReference type="ChEBI" id="CHEBI:144968"/>
    </reaction>
    <physiologicalReaction direction="left-to-right" evidence="18">
        <dbReference type="Rhea" id="RHEA:24181"/>
    </physiologicalReaction>
</comment>
<name>A0A9N9CTR9_FUNMO</name>
<dbReference type="SUPFAM" id="SSF54160">
    <property type="entry name" value="Chromo domain-like"/>
    <property type="match status" value="1"/>
</dbReference>
<dbReference type="PROSITE" id="PS51726">
    <property type="entry name" value="MYST_HAT"/>
    <property type="match status" value="1"/>
</dbReference>
<evidence type="ECO:0000256" key="3">
    <source>
        <dbReference type="ARBA" id="ARBA00013184"/>
    </source>
</evidence>
<dbReference type="SMART" id="SM00298">
    <property type="entry name" value="CHROMO"/>
    <property type="match status" value="1"/>
</dbReference>
<dbReference type="AlphaFoldDB" id="A0A9N9CTR9"/>
<evidence type="ECO:0000256" key="17">
    <source>
        <dbReference type="ARBA" id="ARBA00045805"/>
    </source>
</evidence>
<dbReference type="GO" id="GO:0008270">
    <property type="term" value="F:zinc ion binding"/>
    <property type="evidence" value="ECO:0007669"/>
    <property type="project" value="UniProtKB-KW"/>
</dbReference>
<comment type="catalytic activity">
    <reaction evidence="19">
        <text>(2E)-butenoyl-CoA + L-lysyl-[protein] = N(6)-(2E)-butenoyl-L-lysyl-[protein] + CoA + H(+)</text>
        <dbReference type="Rhea" id="RHEA:53908"/>
        <dbReference type="Rhea" id="RHEA-COMP:9752"/>
        <dbReference type="Rhea" id="RHEA-COMP:13707"/>
        <dbReference type="ChEBI" id="CHEBI:15378"/>
        <dbReference type="ChEBI" id="CHEBI:29969"/>
        <dbReference type="ChEBI" id="CHEBI:57287"/>
        <dbReference type="ChEBI" id="CHEBI:57332"/>
        <dbReference type="ChEBI" id="CHEBI:137954"/>
    </reaction>
    <physiologicalReaction direction="left-to-right" evidence="19">
        <dbReference type="Rhea" id="RHEA:53909"/>
    </physiologicalReaction>
</comment>
<feature type="compositionally biased region" description="Polar residues" evidence="23">
    <location>
        <begin position="150"/>
        <end position="161"/>
    </location>
</feature>
<feature type="domain" description="MYST-type HAT" evidence="24">
    <location>
        <begin position="212"/>
        <end position="487"/>
    </location>
</feature>
<keyword evidence="14" id="KW-0234">DNA repair</keyword>
<dbReference type="EC" id="2.3.1.48" evidence="3"/>
<reference evidence="25" key="1">
    <citation type="submission" date="2021-06" db="EMBL/GenBank/DDBJ databases">
        <authorList>
            <person name="Kallberg Y."/>
            <person name="Tangrot J."/>
            <person name="Rosling A."/>
        </authorList>
    </citation>
    <scope>NUCLEOTIDE SEQUENCE</scope>
    <source>
        <strain evidence="25">87-6 pot B 2015</strain>
    </source>
</reference>
<dbReference type="Pfam" id="PF01853">
    <property type="entry name" value="MOZ_SAS"/>
    <property type="match status" value="1"/>
</dbReference>
<dbReference type="GO" id="GO:0032991">
    <property type="term" value="C:protein-containing complex"/>
    <property type="evidence" value="ECO:0007669"/>
    <property type="project" value="UniProtKB-ARBA"/>
</dbReference>
<evidence type="ECO:0000256" key="5">
    <source>
        <dbReference type="ARBA" id="ARBA00022723"/>
    </source>
</evidence>
<evidence type="ECO:0000256" key="1">
    <source>
        <dbReference type="ARBA" id="ARBA00004123"/>
    </source>
</evidence>
<dbReference type="PANTHER" id="PTHR10615:SF218">
    <property type="entry name" value="HISTONE ACETYLTRANSFERASE ESA1"/>
    <property type="match status" value="1"/>
</dbReference>
<comment type="function">
    <text evidence="17">Catalytic component of the NuA4 histone acetyltransferase (HAT) complex which is involved in epigenetic transcriptional activation of selected genes principally by acetylation of nucleosomal histones H4, H3, H2B, H2A and H2A variant H2A.Z. Acetylates histone H4 to form H4K5ac, H4K8ac, H4K12ac and H4K16ac, histone H3 to form H3K14ac, and histone H2A to form H2AK4ac and H2AK7ac. The NuA4 complex is involved in the DNA damage response and is required for chromosome segregation. The NuA4 complex plays a direct role in repair of DNA double-strand breaks (DSBs) through homologous recombination. Recruitment to promoters depends on H3K4me. Also acetylates non-histone proteins. In addition to protein acetyltransferase, can use different acyl-CoA substrates, such as 2-hydroxyisobutanoyl-CoA (2-hydroxyisobutyryl-CoA) or (2E)-butenoyl-CoA (crotonyl-CoA), and is able to mediate protein 2-hydroxyisobutyrylation and crotonylation, respectively.</text>
</comment>
<dbReference type="FunFam" id="3.30.60.60:FF:000001">
    <property type="entry name" value="Histone acetyltransferase"/>
    <property type="match status" value="1"/>
</dbReference>
<keyword evidence="6" id="KW-0227">DNA damage</keyword>
<accession>A0A9N9CTR9</accession>
<keyword evidence="9" id="KW-0156">Chromatin regulator</keyword>
<dbReference type="PANTHER" id="PTHR10615">
    <property type="entry name" value="HISTONE ACETYLTRANSFERASE"/>
    <property type="match status" value="1"/>
</dbReference>
<dbReference type="FunFam" id="2.30.30.140:FF:000013">
    <property type="entry name" value="Histone acetyltransferase"/>
    <property type="match status" value="1"/>
</dbReference>
<dbReference type="Gene3D" id="3.30.60.60">
    <property type="entry name" value="N-acetyl transferase-like"/>
    <property type="match status" value="1"/>
</dbReference>
<evidence type="ECO:0000256" key="22">
    <source>
        <dbReference type="PIRSR" id="PIRSR602717-51"/>
    </source>
</evidence>
<feature type="active site" description="Proton donor/acceptor" evidence="22">
    <location>
        <position position="388"/>
    </location>
</feature>
<comment type="catalytic activity">
    <reaction evidence="21">
        <text>L-lysyl-[histone] + acetyl-CoA = N(6)-acetyl-L-lysyl-[histone] + CoA + H(+)</text>
        <dbReference type="Rhea" id="RHEA:21992"/>
        <dbReference type="Rhea" id="RHEA-COMP:9845"/>
        <dbReference type="Rhea" id="RHEA-COMP:11338"/>
        <dbReference type="ChEBI" id="CHEBI:15378"/>
        <dbReference type="ChEBI" id="CHEBI:29969"/>
        <dbReference type="ChEBI" id="CHEBI:57287"/>
        <dbReference type="ChEBI" id="CHEBI:57288"/>
        <dbReference type="ChEBI" id="CHEBI:61930"/>
        <dbReference type="EC" id="2.3.1.48"/>
    </reaction>
    <physiologicalReaction direction="left-to-right" evidence="21">
        <dbReference type="Rhea" id="RHEA:21993"/>
    </physiologicalReaction>
</comment>
<keyword evidence="4" id="KW-0808">Transferase</keyword>
<evidence type="ECO:0000256" key="2">
    <source>
        <dbReference type="ARBA" id="ARBA00010107"/>
    </source>
</evidence>
<evidence type="ECO:0000256" key="9">
    <source>
        <dbReference type="ARBA" id="ARBA00022853"/>
    </source>
</evidence>
<comment type="similarity">
    <text evidence="2">Belongs to the MYST (SAS/MOZ) family.</text>
</comment>
<dbReference type="GO" id="GO:0000785">
    <property type="term" value="C:chromatin"/>
    <property type="evidence" value="ECO:0007669"/>
    <property type="project" value="TreeGrafter"/>
</dbReference>
<keyword evidence="7" id="KW-0863">Zinc-finger</keyword>
<dbReference type="InterPro" id="IPR040706">
    <property type="entry name" value="Zf-MYST"/>
</dbReference>
<dbReference type="InterPro" id="IPR050603">
    <property type="entry name" value="MYST_HAT"/>
</dbReference>
<evidence type="ECO:0000256" key="20">
    <source>
        <dbReference type="ARBA" id="ARBA00047787"/>
    </source>
</evidence>
<dbReference type="InterPro" id="IPR002717">
    <property type="entry name" value="HAT_MYST-type"/>
</dbReference>
<dbReference type="InterPro" id="IPR036388">
    <property type="entry name" value="WH-like_DNA-bd_sf"/>
</dbReference>
<keyword evidence="5" id="KW-0479">Metal-binding</keyword>
<evidence type="ECO:0000256" key="6">
    <source>
        <dbReference type="ARBA" id="ARBA00022763"/>
    </source>
</evidence>
<evidence type="ECO:0000256" key="11">
    <source>
        <dbReference type="ARBA" id="ARBA00023015"/>
    </source>
</evidence>
<dbReference type="Gene3D" id="3.40.630.30">
    <property type="match status" value="1"/>
</dbReference>
<dbReference type="GO" id="GO:0005634">
    <property type="term" value="C:nucleus"/>
    <property type="evidence" value="ECO:0007669"/>
    <property type="project" value="UniProtKB-SubCell"/>
</dbReference>
<evidence type="ECO:0000256" key="23">
    <source>
        <dbReference type="SAM" id="MobiDB-lite"/>
    </source>
</evidence>
<keyword evidence="15" id="KW-0539">Nucleus</keyword>
<evidence type="ECO:0000313" key="26">
    <source>
        <dbReference type="Proteomes" id="UP000789375"/>
    </source>
</evidence>
<gene>
    <name evidence="25" type="ORF">FMOSSE_LOCUS9487</name>
</gene>
<dbReference type="FunFam" id="1.10.10.10:FF:000022">
    <property type="entry name" value="Histone acetyltransferase"/>
    <property type="match status" value="1"/>
</dbReference>
<evidence type="ECO:0000256" key="7">
    <source>
        <dbReference type="ARBA" id="ARBA00022771"/>
    </source>
</evidence>
<dbReference type="Proteomes" id="UP000789375">
    <property type="component" value="Unassembled WGS sequence"/>
</dbReference>
<proteinExistence type="inferred from homology"/>
<keyword evidence="16" id="KW-0012">Acyltransferase</keyword>
<evidence type="ECO:0000256" key="18">
    <source>
        <dbReference type="ARBA" id="ARBA00047557"/>
    </source>
</evidence>
<evidence type="ECO:0000256" key="4">
    <source>
        <dbReference type="ARBA" id="ARBA00022679"/>
    </source>
</evidence>
<dbReference type="FunFam" id="3.40.630.30:FF:000002">
    <property type="entry name" value="Histone acetyltransferase"/>
    <property type="match status" value="1"/>
</dbReference>
<evidence type="ECO:0000256" key="13">
    <source>
        <dbReference type="ARBA" id="ARBA00023163"/>
    </source>
</evidence>
<dbReference type="Pfam" id="PF17772">
    <property type="entry name" value="zf-MYST"/>
    <property type="match status" value="1"/>
</dbReference>
<dbReference type="GO" id="GO:0006281">
    <property type="term" value="P:DNA repair"/>
    <property type="evidence" value="ECO:0007669"/>
    <property type="project" value="UniProtKB-KW"/>
</dbReference>
<dbReference type="GO" id="GO:0006357">
    <property type="term" value="P:regulation of transcription by RNA polymerase II"/>
    <property type="evidence" value="ECO:0007669"/>
    <property type="project" value="TreeGrafter"/>
</dbReference>
<dbReference type="InterPro" id="IPR000953">
    <property type="entry name" value="Chromo/chromo_shadow_dom"/>
</dbReference>
<dbReference type="EMBL" id="CAJVPP010002778">
    <property type="protein sequence ID" value="CAG8611511.1"/>
    <property type="molecule type" value="Genomic_DNA"/>
</dbReference>
<comment type="caution">
    <text evidence="25">The sequence shown here is derived from an EMBL/GenBank/DDBJ whole genome shotgun (WGS) entry which is preliminary data.</text>
</comment>
<evidence type="ECO:0000313" key="25">
    <source>
        <dbReference type="EMBL" id="CAG8611511.1"/>
    </source>
</evidence>
<keyword evidence="8" id="KW-0862">Zinc</keyword>